<feature type="region of interest" description="Disordered" evidence="4">
    <location>
        <begin position="845"/>
        <end position="868"/>
    </location>
</feature>
<dbReference type="Proteomes" id="UP000398389">
    <property type="component" value="Unassembled WGS sequence"/>
</dbReference>
<feature type="region of interest" description="Disordered" evidence="4">
    <location>
        <begin position="280"/>
        <end position="323"/>
    </location>
</feature>
<keyword evidence="8" id="KW-1185">Reference proteome</keyword>
<proteinExistence type="inferred from homology"/>
<evidence type="ECO:0000313" key="7">
    <source>
        <dbReference type="EMBL" id="VVT47070.1"/>
    </source>
</evidence>
<dbReference type="Pfam" id="PF25789">
    <property type="entry name" value="TPR_NAA35"/>
    <property type="match status" value="1"/>
</dbReference>
<dbReference type="InterPro" id="IPR007244">
    <property type="entry name" value="Naa35_N"/>
</dbReference>
<dbReference type="GeneID" id="43580349"/>
<protein>
    <submittedName>
        <fullName evidence="7">Uncharacterized protein</fullName>
    </submittedName>
</protein>
<dbReference type="PANTHER" id="PTHR21373:SF0">
    <property type="entry name" value="N-ALPHA-ACETYLTRANSFERASE 35, NATC AUXILIARY SUBUNIT"/>
    <property type="match status" value="1"/>
</dbReference>
<dbReference type="PANTHER" id="PTHR21373">
    <property type="entry name" value="GLUCOSE REPRESSIBLE PROTEIN MAK10"/>
    <property type="match status" value="1"/>
</dbReference>
<evidence type="ECO:0000256" key="3">
    <source>
        <dbReference type="ARBA" id="ARBA00022490"/>
    </source>
</evidence>
<accession>A0A5E8BCB6</accession>
<feature type="compositionally biased region" description="Basic residues" evidence="4">
    <location>
        <begin position="287"/>
        <end position="299"/>
    </location>
</feature>
<evidence type="ECO:0000256" key="4">
    <source>
        <dbReference type="SAM" id="MobiDB-lite"/>
    </source>
</evidence>
<dbReference type="Pfam" id="PF04112">
    <property type="entry name" value="Mak10"/>
    <property type="match status" value="1"/>
</dbReference>
<organism evidence="7 8">
    <name type="scientific">Magnusiomyces paraingens</name>
    <dbReference type="NCBI Taxonomy" id="2606893"/>
    <lineage>
        <taxon>Eukaryota</taxon>
        <taxon>Fungi</taxon>
        <taxon>Dikarya</taxon>
        <taxon>Ascomycota</taxon>
        <taxon>Saccharomycotina</taxon>
        <taxon>Dipodascomycetes</taxon>
        <taxon>Dipodascales</taxon>
        <taxon>Dipodascaceae</taxon>
        <taxon>Magnusiomyces</taxon>
    </lineage>
</organism>
<dbReference type="RefSeq" id="XP_031852140.1">
    <property type="nucleotide sequence ID" value="XM_031996249.1"/>
</dbReference>
<evidence type="ECO:0000256" key="1">
    <source>
        <dbReference type="ARBA" id="ARBA00004496"/>
    </source>
</evidence>
<dbReference type="InterPro" id="IPR057983">
    <property type="entry name" value="NAA35-like_N"/>
</dbReference>
<name>A0A5E8BCB6_9ASCO</name>
<evidence type="ECO:0000256" key="2">
    <source>
        <dbReference type="ARBA" id="ARBA00006289"/>
    </source>
</evidence>
<comment type="subcellular location">
    <subcellularLocation>
        <location evidence="1">Cytoplasm</location>
    </subcellularLocation>
</comment>
<keyword evidence="3" id="KW-0963">Cytoplasm</keyword>
<dbReference type="OrthoDB" id="269405at2759"/>
<dbReference type="GO" id="GO:0031417">
    <property type="term" value="C:NatC complex"/>
    <property type="evidence" value="ECO:0007669"/>
    <property type="project" value="InterPro"/>
</dbReference>
<reference evidence="7 8" key="1">
    <citation type="submission" date="2019-09" db="EMBL/GenBank/DDBJ databases">
        <authorList>
            <person name="Brejova B."/>
        </authorList>
    </citation>
    <scope>NUCLEOTIDE SEQUENCE [LARGE SCALE GENOMIC DNA]</scope>
</reference>
<sequence>MEELFKDVAKWPEITQEFTEAAKSLEVGELVTTPGFNLFSGVQSLEMTHDRMDTGRFYTPLADEVSKMPPISSASDLNEVIDLYVAREAAWHTGSHPIQTFLSCLYVEDMLTSICCMSRDPQGSLFAAALKQELLSRAITASTTTNTTTPSTLLPEEKQTNVLPKIVAPISQFVNTPERIPNYKNELESFFGTASTYYLLALAYFLGAIKTADLCLDQYSRAATFVYGEEDIGLTIFDLTLFHNTEPAEVMGVLAAAQTLLANEQKIALEKEEFELINSDVTPVKKQAPKPKSKGKGGKGSKGNKQQQQPQQQSQTKSTKINFSTTSTDIKNTSSRFTLCATFLQILTYLPQLESEATFTQGLSTVDEILLSLPSSKKKSKFEKIFSKGMQSRCNNFNPVRELSSLSVQDGYTTFKSILKTISSFRPLLDMARGAPNAAPKTSGSLRSFFVAFGSSKPTLPISSGVDAGKPTQSLPIARAALHNLTLDLDKSEILGEPVLEWVLRDMKEISCAPYMRVLLNNSIMRSSDSPIEIGGLDALDELRPNIDLFLENAQYCYVQLLYAFVCNRARQRQMLSHAIILWDSLEVAGQELENAVTPMLVDIGEPLEQYTVQNGETNESGMSTQRAFPLIFWAGIRRMLIIEWVILMGFELDIYRPWEYAFMYDYAEEVTLALLGYLNESVSYVSDAKEFRKLAVLGSQNSRKPLYKGDPASFYADADGALAYIQGLIYEQEIIKELCASQRRLVEAGVLLGYVPLPVSSKFTTLQLQYGLRMKPFSSIGYPAPPDLDFSRAATEPFRAAPDEQIPGKDMPATPTRVNKRLMYAKLKGSQLQRTLGEMLRPLLQQQQQQQHKHSSSSSQSGLASSAVADLSNLRNSAGKIAAGAEQLEKHLKSSGGFSGRKKYNVSVSFEDCNPWFPGLVFERV</sequence>
<dbReference type="InterPro" id="IPR057982">
    <property type="entry name" value="TPR_NAA35"/>
</dbReference>
<evidence type="ECO:0000313" key="8">
    <source>
        <dbReference type="Proteomes" id="UP000398389"/>
    </source>
</evidence>
<comment type="similarity">
    <text evidence="2">Belongs to the MAK10 family.</text>
</comment>
<gene>
    <name evidence="7" type="ORF">SAPINGB_P001528</name>
</gene>
<feature type="domain" description="NAA35-like TPR repeats" evidence="6">
    <location>
        <begin position="476"/>
        <end position="787"/>
    </location>
</feature>
<feature type="domain" description="NAA35-like N-terminal" evidence="5">
    <location>
        <begin position="28"/>
        <end position="250"/>
    </location>
</feature>
<evidence type="ECO:0000259" key="5">
    <source>
        <dbReference type="Pfam" id="PF04112"/>
    </source>
</evidence>
<feature type="compositionally biased region" description="Low complexity" evidence="4">
    <location>
        <begin position="303"/>
        <end position="320"/>
    </location>
</feature>
<dbReference type="AlphaFoldDB" id="A0A5E8BCB6"/>
<evidence type="ECO:0000259" key="6">
    <source>
        <dbReference type="Pfam" id="PF25789"/>
    </source>
</evidence>
<dbReference type="EMBL" id="CABVLU010000001">
    <property type="protein sequence ID" value="VVT47070.1"/>
    <property type="molecule type" value="Genomic_DNA"/>
</dbReference>